<dbReference type="EMBL" id="WTYX01000001">
    <property type="protein sequence ID" value="MXO89923.1"/>
    <property type="molecule type" value="Genomic_DNA"/>
</dbReference>
<feature type="active site" evidence="3">
    <location>
        <position position="253"/>
    </location>
</feature>
<dbReference type="PANTHER" id="PTHR43353">
    <property type="entry name" value="SUCCINATE-SEMIALDEHYDE DEHYDROGENASE, MITOCHONDRIAL"/>
    <property type="match status" value="1"/>
</dbReference>
<dbReference type="OrthoDB" id="9761688at2"/>
<dbReference type="GO" id="GO:0005829">
    <property type="term" value="C:cytosol"/>
    <property type="evidence" value="ECO:0007669"/>
    <property type="project" value="TreeGrafter"/>
</dbReference>
<dbReference type="RefSeq" id="WP_160604610.1">
    <property type="nucleotide sequence ID" value="NZ_WTYX01000001.1"/>
</dbReference>
<dbReference type="InterPro" id="IPR016163">
    <property type="entry name" value="Ald_DH_C"/>
</dbReference>
<evidence type="ECO:0000313" key="6">
    <source>
        <dbReference type="EMBL" id="MXO89923.1"/>
    </source>
</evidence>
<keyword evidence="7" id="KW-1185">Reference proteome</keyword>
<dbReference type="NCBIfam" id="TIGR01780">
    <property type="entry name" value="SSADH"/>
    <property type="match status" value="1"/>
</dbReference>
<dbReference type="FunFam" id="3.40.309.10:FF:000004">
    <property type="entry name" value="Succinate-semialdehyde dehydrogenase I"/>
    <property type="match status" value="1"/>
</dbReference>
<dbReference type="EC" id="1.2.1.-" evidence="6"/>
<evidence type="ECO:0000313" key="7">
    <source>
        <dbReference type="Proteomes" id="UP000442714"/>
    </source>
</evidence>
<reference evidence="6 7" key="1">
    <citation type="submission" date="2019-12" db="EMBL/GenBank/DDBJ databases">
        <title>Genomic-based taxomic classification of the family Erythrobacteraceae.</title>
        <authorList>
            <person name="Xu L."/>
        </authorList>
    </citation>
    <scope>NUCLEOTIDE SEQUENCE [LARGE SCALE GENOMIC DNA]</scope>
    <source>
        <strain evidence="6 7">KCTC 52763</strain>
    </source>
</reference>
<evidence type="ECO:0000256" key="2">
    <source>
        <dbReference type="ARBA" id="ARBA00023002"/>
    </source>
</evidence>
<dbReference type="FunFam" id="3.40.605.10:FF:000005">
    <property type="entry name" value="Succinate-semialdehyde dehydrogenase I"/>
    <property type="match status" value="1"/>
</dbReference>
<dbReference type="PROSITE" id="PS00687">
    <property type="entry name" value="ALDEHYDE_DEHYDR_GLU"/>
    <property type="match status" value="1"/>
</dbReference>
<dbReference type="InterPro" id="IPR010102">
    <property type="entry name" value="Succ_semiAld_DH"/>
</dbReference>
<proteinExistence type="inferred from homology"/>
<comment type="caution">
    <text evidence="6">The sequence shown here is derived from an EMBL/GenBank/DDBJ whole genome shotgun (WGS) entry which is preliminary data.</text>
</comment>
<evidence type="ECO:0000256" key="1">
    <source>
        <dbReference type="ARBA" id="ARBA00009986"/>
    </source>
</evidence>
<dbReference type="PANTHER" id="PTHR43353:SF5">
    <property type="entry name" value="SUCCINATE-SEMIALDEHYDE DEHYDROGENASE, MITOCHONDRIAL"/>
    <property type="match status" value="1"/>
</dbReference>
<dbReference type="InterPro" id="IPR015590">
    <property type="entry name" value="Aldehyde_DH_dom"/>
</dbReference>
<dbReference type="AlphaFoldDB" id="A0A844ZQ77"/>
<dbReference type="PROSITE" id="PS00070">
    <property type="entry name" value="ALDEHYDE_DEHYDR_CYS"/>
    <property type="match status" value="1"/>
</dbReference>
<keyword evidence="2 4" id="KW-0560">Oxidoreductase</keyword>
<dbReference type="InterPro" id="IPR016161">
    <property type="entry name" value="Ald_DH/histidinol_DH"/>
</dbReference>
<evidence type="ECO:0000256" key="3">
    <source>
        <dbReference type="PROSITE-ProRule" id="PRU10007"/>
    </source>
</evidence>
<dbReference type="CDD" id="cd07103">
    <property type="entry name" value="ALDH_F5_SSADH_GabD"/>
    <property type="match status" value="1"/>
</dbReference>
<dbReference type="Gene3D" id="3.40.309.10">
    <property type="entry name" value="Aldehyde Dehydrogenase, Chain A, domain 2"/>
    <property type="match status" value="1"/>
</dbReference>
<accession>A0A844ZQ77</accession>
<comment type="similarity">
    <text evidence="1 4">Belongs to the aldehyde dehydrogenase family.</text>
</comment>
<dbReference type="Pfam" id="PF00171">
    <property type="entry name" value="Aldedh"/>
    <property type="match status" value="1"/>
</dbReference>
<evidence type="ECO:0000256" key="4">
    <source>
        <dbReference type="RuleBase" id="RU003345"/>
    </source>
</evidence>
<dbReference type="SUPFAM" id="SSF53720">
    <property type="entry name" value="ALDH-like"/>
    <property type="match status" value="1"/>
</dbReference>
<dbReference type="InterPro" id="IPR016162">
    <property type="entry name" value="Ald_DH_N"/>
</dbReference>
<evidence type="ECO:0000259" key="5">
    <source>
        <dbReference type="Pfam" id="PF00171"/>
    </source>
</evidence>
<protein>
    <submittedName>
        <fullName evidence="6">Succinate-semialdehyde dehydrogenase</fullName>
        <ecNumber evidence="6">1.2.1.-</ecNumber>
    </submittedName>
</protein>
<sequence length="480" mass="50851">MDATDFIRDKCLIDGKWIGADDGSSFEVTNPATSEVLTSVPKMGAAETDRAIEAARKALPAWSSLAAGERAQMLRRLFDLMIEHKDALGRLLTLEQGKPLSEGVGEISYSASFIEWFAEESKRAYGEVIPGHAVDRRIVTLRQPIGVVGAITPWNFPSAMIGRKLGPALAAGCTVVLKPASQTPLSALAIGVLAERAGIPAGVINIVTGSASAIGGALTASPVVRKISFTGSTEVGRELMRQSADTIKKLSLELGGNAPFIVFDDADVDAAVEGALVSKFRNGGQTCVCTNRFYIQQGVYAEFAEKLAERVGQMQLGDGTAEGTQIGPLIDDAAVEKVEEHLADATGSGAKILTGGRRSDLGRTWFEPTVLVDVDQSMLVSREETFGPLAALIPFANESEAIAMANDTEFGLASYFYASDLGRVWRVAEALESGIVGINTGLISTEVAPFGGVKQSGLGREGSRHGLDDYMEIKYLCMGI</sequence>
<organism evidence="6 7">
    <name type="scientific">Pontixanthobacter aquaemixtae</name>
    <dbReference type="NCBI Taxonomy" id="1958940"/>
    <lineage>
        <taxon>Bacteria</taxon>
        <taxon>Pseudomonadati</taxon>
        <taxon>Pseudomonadota</taxon>
        <taxon>Alphaproteobacteria</taxon>
        <taxon>Sphingomonadales</taxon>
        <taxon>Erythrobacteraceae</taxon>
        <taxon>Pontixanthobacter</taxon>
    </lineage>
</organism>
<feature type="domain" description="Aldehyde dehydrogenase" evidence="5">
    <location>
        <begin position="17"/>
        <end position="475"/>
    </location>
</feature>
<dbReference type="InterPro" id="IPR050740">
    <property type="entry name" value="Aldehyde_DH_Superfamily"/>
</dbReference>
<gene>
    <name evidence="6" type="ORF">GRI41_03740</name>
</gene>
<dbReference type="GO" id="GO:0009450">
    <property type="term" value="P:gamma-aminobutyric acid catabolic process"/>
    <property type="evidence" value="ECO:0007669"/>
    <property type="project" value="InterPro"/>
</dbReference>
<dbReference type="Proteomes" id="UP000442714">
    <property type="component" value="Unassembled WGS sequence"/>
</dbReference>
<dbReference type="GO" id="GO:0004777">
    <property type="term" value="F:succinate-semialdehyde dehydrogenase (NAD+) activity"/>
    <property type="evidence" value="ECO:0007669"/>
    <property type="project" value="TreeGrafter"/>
</dbReference>
<dbReference type="InterPro" id="IPR029510">
    <property type="entry name" value="Ald_DH_CS_GLU"/>
</dbReference>
<dbReference type="Gene3D" id="3.40.605.10">
    <property type="entry name" value="Aldehyde Dehydrogenase, Chain A, domain 1"/>
    <property type="match status" value="1"/>
</dbReference>
<dbReference type="InterPro" id="IPR016160">
    <property type="entry name" value="Ald_DH_CS_CYS"/>
</dbReference>
<name>A0A844ZQ77_9SPHN</name>